<dbReference type="OrthoDB" id="8720242at2"/>
<protein>
    <submittedName>
        <fullName evidence="2">ANTAR domain-containing protein</fullName>
    </submittedName>
</protein>
<dbReference type="Pfam" id="PF03861">
    <property type="entry name" value="ANTAR"/>
    <property type="match status" value="1"/>
</dbReference>
<gene>
    <name evidence="2" type="ORF">FOB72_20315</name>
</gene>
<proteinExistence type="predicted"/>
<dbReference type="InterPro" id="IPR005561">
    <property type="entry name" value="ANTAR"/>
</dbReference>
<dbReference type="Gene3D" id="3.40.50.2300">
    <property type="match status" value="1"/>
</dbReference>
<name>A0A5P2HE54_9BURK</name>
<dbReference type="SMART" id="SM01012">
    <property type="entry name" value="ANTAR"/>
    <property type="match status" value="1"/>
</dbReference>
<dbReference type="InterPro" id="IPR036388">
    <property type="entry name" value="WH-like_DNA-bd_sf"/>
</dbReference>
<dbReference type="InterPro" id="IPR049021">
    <property type="entry name" value="AmiR_N"/>
</dbReference>
<organism evidence="2 3">
    <name type="scientific">Cupriavidus pauculus</name>
    <dbReference type="NCBI Taxonomy" id="82633"/>
    <lineage>
        <taxon>Bacteria</taxon>
        <taxon>Pseudomonadati</taxon>
        <taxon>Pseudomonadota</taxon>
        <taxon>Betaproteobacteria</taxon>
        <taxon>Burkholderiales</taxon>
        <taxon>Burkholderiaceae</taxon>
        <taxon>Cupriavidus</taxon>
    </lineage>
</organism>
<evidence type="ECO:0000259" key="1">
    <source>
        <dbReference type="PROSITE" id="PS50921"/>
    </source>
</evidence>
<reference evidence="2 3" key="1">
    <citation type="submission" date="2019-09" db="EMBL/GenBank/DDBJ databases">
        <title>FDA dAtabase for Regulatory Grade micrObial Sequences (FDA-ARGOS): Supporting development and validation of Infectious Disease Dx tests.</title>
        <authorList>
            <person name="Sciortino C."/>
            <person name="Tallon L."/>
            <person name="Sadzewicz L."/>
            <person name="Vavikolanu K."/>
            <person name="Mehta A."/>
            <person name="Aluvathingal J."/>
            <person name="Nadendla S."/>
            <person name="Nandy P."/>
            <person name="Geyer C."/>
            <person name="Yan Y."/>
            <person name="Sichtig H."/>
        </authorList>
    </citation>
    <scope>NUCLEOTIDE SEQUENCE [LARGE SCALE GENOMIC DNA]</scope>
    <source>
        <strain evidence="2 3">FDAARGOS_664</strain>
    </source>
</reference>
<evidence type="ECO:0000313" key="3">
    <source>
        <dbReference type="Proteomes" id="UP000322822"/>
    </source>
</evidence>
<dbReference type="InterPro" id="IPR011006">
    <property type="entry name" value="CheY-like_superfamily"/>
</dbReference>
<feature type="domain" description="ANTAR" evidence="1">
    <location>
        <begin position="99"/>
        <end position="160"/>
    </location>
</feature>
<dbReference type="Proteomes" id="UP000322822">
    <property type="component" value="Chromosome 2"/>
</dbReference>
<evidence type="ECO:0000313" key="2">
    <source>
        <dbReference type="EMBL" id="QET06577.1"/>
    </source>
</evidence>
<dbReference type="AlphaFoldDB" id="A0A5P2HE54"/>
<dbReference type="PROSITE" id="PS50921">
    <property type="entry name" value="ANTAR"/>
    <property type="match status" value="1"/>
</dbReference>
<dbReference type="SUPFAM" id="SSF52172">
    <property type="entry name" value="CheY-like"/>
    <property type="match status" value="1"/>
</dbReference>
<dbReference type="Pfam" id="PF21332">
    <property type="entry name" value="AmiR_N"/>
    <property type="match status" value="1"/>
</dbReference>
<dbReference type="EMBL" id="CP044067">
    <property type="protein sequence ID" value="QET06577.1"/>
    <property type="molecule type" value="Genomic_DNA"/>
</dbReference>
<sequence>MVQQIQRIGCRLKIVWPHPADPPTGSDVIFFQVSQDLEGNPEWNAGAVDAALVALSDYESPTTLKLLLDTRAHGVITKPFRSAGILSTLVLARSSQSFYHRLQGKIDKLESTIRSRRQIEKAIRILGDHQQMAETQAYEYMRERATQLRITVAEVAMMVLDAHESMEKLGLGKPAAGKRR</sequence>
<dbReference type="Gene3D" id="1.10.10.10">
    <property type="entry name" value="Winged helix-like DNA-binding domain superfamily/Winged helix DNA-binding domain"/>
    <property type="match status" value="1"/>
</dbReference>
<dbReference type="GO" id="GO:0003723">
    <property type="term" value="F:RNA binding"/>
    <property type="evidence" value="ECO:0007669"/>
    <property type="project" value="InterPro"/>
</dbReference>
<accession>A0A5P2HE54</accession>